<keyword evidence="2" id="KW-0106">Calcium</keyword>
<dbReference type="CDD" id="cd00051">
    <property type="entry name" value="EFh"/>
    <property type="match status" value="1"/>
</dbReference>
<dbReference type="SMART" id="SM00054">
    <property type="entry name" value="EFh"/>
    <property type="match status" value="3"/>
</dbReference>
<gene>
    <name evidence="5" type="ORF">MAR_000743</name>
</gene>
<dbReference type="PROSITE" id="PS50222">
    <property type="entry name" value="EF_HAND_2"/>
    <property type="match status" value="3"/>
</dbReference>
<evidence type="ECO:0000259" key="4">
    <source>
        <dbReference type="PROSITE" id="PS50222"/>
    </source>
</evidence>
<dbReference type="Proteomes" id="UP001164746">
    <property type="component" value="Chromosome 11"/>
</dbReference>
<dbReference type="Gene3D" id="1.10.238.10">
    <property type="entry name" value="EF-hand"/>
    <property type="match status" value="1"/>
</dbReference>
<name>A0ABY7F9Q4_MYAAR</name>
<evidence type="ECO:0000256" key="3">
    <source>
        <dbReference type="SAM" id="MobiDB-lite"/>
    </source>
</evidence>
<feature type="region of interest" description="Disordered" evidence="3">
    <location>
        <begin position="25"/>
        <end position="48"/>
    </location>
</feature>
<feature type="domain" description="EF-hand" evidence="4">
    <location>
        <begin position="45"/>
        <end position="64"/>
    </location>
</feature>
<dbReference type="InterPro" id="IPR018247">
    <property type="entry name" value="EF_Hand_1_Ca_BS"/>
</dbReference>
<dbReference type="Pfam" id="PF13499">
    <property type="entry name" value="EF-hand_7"/>
    <property type="match status" value="1"/>
</dbReference>
<feature type="domain" description="EF-hand" evidence="4">
    <location>
        <begin position="101"/>
        <end position="133"/>
    </location>
</feature>
<evidence type="ECO:0000256" key="2">
    <source>
        <dbReference type="ARBA" id="ARBA00022837"/>
    </source>
</evidence>
<dbReference type="Pfam" id="PF13202">
    <property type="entry name" value="EF-hand_5"/>
    <property type="match status" value="1"/>
</dbReference>
<dbReference type="InterPro" id="IPR011992">
    <property type="entry name" value="EF-hand-dom_pair"/>
</dbReference>
<feature type="compositionally biased region" description="Basic and acidic residues" evidence="3">
    <location>
        <begin position="28"/>
        <end position="44"/>
    </location>
</feature>
<keyword evidence="6" id="KW-1185">Reference proteome</keyword>
<feature type="domain" description="EF-hand" evidence="4">
    <location>
        <begin position="65"/>
        <end position="100"/>
    </location>
</feature>
<proteinExistence type="predicted"/>
<organism evidence="5 6">
    <name type="scientific">Mya arenaria</name>
    <name type="common">Soft-shell clam</name>
    <dbReference type="NCBI Taxonomy" id="6604"/>
    <lineage>
        <taxon>Eukaryota</taxon>
        <taxon>Metazoa</taxon>
        <taxon>Spiralia</taxon>
        <taxon>Lophotrochozoa</taxon>
        <taxon>Mollusca</taxon>
        <taxon>Bivalvia</taxon>
        <taxon>Autobranchia</taxon>
        <taxon>Heteroconchia</taxon>
        <taxon>Euheterodonta</taxon>
        <taxon>Imparidentia</taxon>
        <taxon>Neoheterodontei</taxon>
        <taxon>Myida</taxon>
        <taxon>Myoidea</taxon>
        <taxon>Myidae</taxon>
        <taxon>Mya</taxon>
    </lineage>
</organism>
<protein>
    <submittedName>
        <fullName evidence="5">CALM-like protein</fullName>
    </submittedName>
</protein>
<dbReference type="InterPro" id="IPR050145">
    <property type="entry name" value="Centrin_CML-like"/>
</dbReference>
<dbReference type="EMBL" id="CP111022">
    <property type="protein sequence ID" value="WAR18905.1"/>
    <property type="molecule type" value="Genomic_DNA"/>
</dbReference>
<evidence type="ECO:0000313" key="5">
    <source>
        <dbReference type="EMBL" id="WAR18905.1"/>
    </source>
</evidence>
<keyword evidence="1" id="KW-0677">Repeat</keyword>
<dbReference type="PROSITE" id="PS00018">
    <property type="entry name" value="EF_HAND_1"/>
    <property type="match status" value="2"/>
</dbReference>
<dbReference type="SUPFAM" id="SSF47473">
    <property type="entry name" value="EF-hand"/>
    <property type="match status" value="1"/>
</dbReference>
<dbReference type="PANTHER" id="PTHR23050">
    <property type="entry name" value="CALCIUM BINDING PROTEIN"/>
    <property type="match status" value="1"/>
</dbReference>
<reference evidence="5" key="1">
    <citation type="submission" date="2022-11" db="EMBL/GenBank/DDBJ databases">
        <title>Centuries of genome instability and evolution in soft-shell clam transmissible cancer (bioRxiv).</title>
        <authorList>
            <person name="Hart S.F.M."/>
            <person name="Yonemitsu M.A."/>
            <person name="Giersch R.M."/>
            <person name="Beal B.F."/>
            <person name="Arriagada G."/>
            <person name="Davis B.W."/>
            <person name="Ostrander E.A."/>
            <person name="Goff S.P."/>
            <person name="Metzger M.J."/>
        </authorList>
    </citation>
    <scope>NUCLEOTIDE SEQUENCE</scope>
    <source>
        <strain evidence="5">MELC-2E11</strain>
        <tissue evidence="5">Siphon/mantle</tissue>
    </source>
</reference>
<evidence type="ECO:0000256" key="1">
    <source>
        <dbReference type="ARBA" id="ARBA00022737"/>
    </source>
</evidence>
<evidence type="ECO:0000313" key="6">
    <source>
        <dbReference type="Proteomes" id="UP001164746"/>
    </source>
</evidence>
<dbReference type="InterPro" id="IPR002048">
    <property type="entry name" value="EF_hand_dom"/>
</dbReference>
<sequence length="133" mass="15381">MHEIRKNTSLPFIADKLAFPMSYLSEEQQCKQESDREPSEEEKAGNGTIDFEEFMKLMKERAVGDQEEEMKDAFKVFDKDGNGYITAAELRHVMMNLGEKMTDEEVNEMMTEADKDGDGQIDYKEFVEMMIGK</sequence>
<accession>A0ABY7F9Q4</accession>